<feature type="region of interest" description="Disordered" evidence="1">
    <location>
        <begin position="749"/>
        <end position="779"/>
    </location>
</feature>
<sequence>EMSGRSEEELSRFLRRTPANDVPRGLRHARAEPERSDSTAPPAQRRRVEEAPARQRWTLTSTVKDVLLEGEGPIPDIKLNDFLRDKLSGRGVVEANENLSIENFIALPEAFITNENDRRLILSLPFFKAIEDARNLRADARNLMEHRVGTLQRWKEFEHKEIVSNVSWAKLDAALAAVEEANESATRIQAVGRLPIPKEFYDSVFNAKWSHVLGFPEGEGDAMVMRMEVREGQRPALSWQYAVEGVTLLPVEDADQFRAPRLRLTILSSEKGWPYSLQQGKTIADCYVTREVERVWRIVKGDLDGAFGPRGLQYFEVRRRLLIGTPGIGKSMAAGSYLLHQLLHYDDTKLQVVVYCFGAGLAYVFDKTNKTVAEYVDGKEIIILIKVLAGRGIRGYIIYDVDKKGQGPDGFPSPATWGFILLSSPNEDNFKSWGKQKDANLIVMNCPDENDVKAMCAWETRANSAQVQKKHWETIKKRMYYVGPIQRCIFDEDTYGTRLVVTTQVLGGANASNAHNYISIVDMTMWPANDASHKLVKAVRVTVKGAAETFVNLPVCLHLGHRLLIKLTEVGKQRDVLYQLWRLRDLFLPELLEKYGVHAFTDRGFVDNIKRKIKELRPSRVRPGRPCVLQSNPETHPGKSVPLTLLEFKPPKLVLECGVLYVPDSQIFPLIDGFFFVKSPRKTMVGLQATVRGEHHTQPGTVKLFMELMAKYFNGWETFAADLSWEIIYVQHRESEAITTWQRCENSTNVREEKDAAQRREAEEEQEDEKTKAKKKKEKEEKEIAVCWKENAYQYQVAISAEDVRPENNAQRRQGNYYFNEFGSRFSCLSTF</sequence>
<dbReference type="InterPro" id="IPR056000">
    <property type="entry name" value="DUF7578"/>
</dbReference>
<evidence type="ECO:0000259" key="4">
    <source>
        <dbReference type="Pfam" id="PF24466"/>
    </source>
</evidence>
<dbReference type="InterPro" id="IPR052980">
    <property type="entry name" value="Crinkler_effector"/>
</dbReference>
<evidence type="ECO:0000313" key="6">
    <source>
        <dbReference type="Proteomes" id="UP000284403"/>
    </source>
</evidence>
<dbReference type="GeneID" id="40323376"/>
<reference evidence="5 6" key="1">
    <citation type="journal article" date="2018" name="BMC Genomics">
        <title>Genomic comparison of Trypanosoma conorhini and Trypanosoma rangeli to Trypanosoma cruzi strains of high and low virulence.</title>
        <authorList>
            <person name="Bradwell K.R."/>
            <person name="Koparde V.N."/>
            <person name="Matveyev A.V."/>
            <person name="Serrano M.G."/>
            <person name="Alves J.M."/>
            <person name="Parikh H."/>
            <person name="Huang B."/>
            <person name="Lee V."/>
            <person name="Espinosa-Alvarez O."/>
            <person name="Ortiz P.A."/>
            <person name="Costa-Martins A.G."/>
            <person name="Teixeira M.M."/>
            <person name="Buck G.A."/>
        </authorList>
    </citation>
    <scope>NUCLEOTIDE SEQUENCE [LARGE SCALE GENOMIC DNA]</scope>
    <source>
        <strain evidence="5 6">025E</strain>
    </source>
</reference>
<evidence type="ECO:0000259" key="3">
    <source>
        <dbReference type="Pfam" id="PF20445"/>
    </source>
</evidence>
<comment type="caution">
    <text evidence="5">The sequence shown here is derived from an EMBL/GenBank/DDBJ whole genome shotgun (WGS) entry which is preliminary data.</text>
</comment>
<name>A0A3R7JSU8_9TRYP</name>
<feature type="compositionally biased region" description="Basic and acidic residues" evidence="1">
    <location>
        <begin position="750"/>
        <end position="762"/>
    </location>
</feature>
<dbReference type="Pfam" id="PF24466">
    <property type="entry name" value="DUF7578"/>
    <property type="match status" value="1"/>
</dbReference>
<evidence type="ECO:0000256" key="1">
    <source>
        <dbReference type="SAM" id="MobiDB-lite"/>
    </source>
</evidence>
<dbReference type="PANTHER" id="PTHR33129:SF3">
    <property type="entry name" value="HOT SPOT (RHS) PROTEIN, PUTATIVE-RELATED"/>
    <property type="match status" value="1"/>
</dbReference>
<evidence type="ECO:0000259" key="2">
    <source>
        <dbReference type="Pfam" id="PF07999"/>
    </source>
</evidence>
<evidence type="ECO:0000313" key="5">
    <source>
        <dbReference type="EMBL" id="RNE96289.1"/>
    </source>
</evidence>
<feature type="domain" description="Retrotransposon hot spot protein,C-terminal" evidence="2">
    <location>
        <begin position="321"/>
        <end position="616"/>
    </location>
</feature>
<keyword evidence="6" id="KW-1185">Reference proteome</keyword>
<dbReference type="PANTHER" id="PTHR33129">
    <property type="entry name" value="PROTEIN KINASE DOMAIN-CONTAINING PROTEIN-RELATED"/>
    <property type="match status" value="1"/>
</dbReference>
<feature type="domain" description="Retrotransposon hot spot protein N-terminal" evidence="3">
    <location>
        <begin position="201"/>
        <end position="307"/>
    </location>
</feature>
<dbReference type="AlphaFoldDB" id="A0A3R7JSU8"/>
<dbReference type="EMBL" id="MKKU01001288">
    <property type="protein sequence ID" value="RNE96289.1"/>
    <property type="molecule type" value="Genomic_DNA"/>
</dbReference>
<dbReference type="InterPro" id="IPR046836">
    <property type="entry name" value="RHS_C"/>
</dbReference>
<gene>
    <name evidence="5" type="ORF">Tco025E_09765</name>
</gene>
<feature type="region of interest" description="Disordered" evidence="1">
    <location>
        <begin position="1"/>
        <end position="53"/>
    </location>
</feature>
<feature type="domain" description="DUF7578" evidence="4">
    <location>
        <begin position="74"/>
        <end position="136"/>
    </location>
</feature>
<dbReference type="NCBIfam" id="TIGR01631">
    <property type="entry name" value="Trypano_RHS"/>
    <property type="match status" value="1"/>
</dbReference>
<dbReference type="OrthoDB" id="2340858at2759"/>
<dbReference type="InterPro" id="IPR046835">
    <property type="entry name" value="RHS_N"/>
</dbReference>
<feature type="compositionally biased region" description="Basic and acidic residues" evidence="1">
    <location>
        <begin position="1"/>
        <end position="12"/>
    </location>
</feature>
<dbReference type="Pfam" id="PF20445">
    <property type="entry name" value="RHS_N"/>
    <property type="match status" value="1"/>
</dbReference>
<organism evidence="5 6">
    <name type="scientific">Trypanosoma conorhini</name>
    <dbReference type="NCBI Taxonomy" id="83891"/>
    <lineage>
        <taxon>Eukaryota</taxon>
        <taxon>Discoba</taxon>
        <taxon>Euglenozoa</taxon>
        <taxon>Kinetoplastea</taxon>
        <taxon>Metakinetoplastina</taxon>
        <taxon>Trypanosomatida</taxon>
        <taxon>Trypanosomatidae</taxon>
        <taxon>Trypanosoma</taxon>
    </lineage>
</organism>
<dbReference type="Proteomes" id="UP000284403">
    <property type="component" value="Unassembled WGS sequence"/>
</dbReference>
<protein>
    <submittedName>
        <fullName evidence="5">Retrotransposon hot spot (RHS) protein</fullName>
    </submittedName>
</protein>
<feature type="non-terminal residue" evidence="5">
    <location>
        <position position="1"/>
    </location>
</feature>
<accession>A0A3R7JSU8</accession>
<dbReference type="RefSeq" id="XP_029223302.1">
    <property type="nucleotide sequence ID" value="XM_029376573.1"/>
</dbReference>
<proteinExistence type="predicted"/>
<dbReference type="Pfam" id="PF07999">
    <property type="entry name" value="RHSP"/>
    <property type="match status" value="1"/>
</dbReference>
<dbReference type="InterPro" id="IPR006518">
    <property type="entry name" value="Trypano_RHS"/>
</dbReference>